<dbReference type="Pfam" id="PF19266">
    <property type="entry name" value="CIS_tube"/>
    <property type="match status" value="1"/>
</dbReference>
<reference evidence="2" key="1">
    <citation type="submission" date="2018-06" db="EMBL/GenBank/DDBJ databases">
        <authorList>
            <person name="Zhirakovskaya E."/>
        </authorList>
    </citation>
    <scope>NUCLEOTIDE SEQUENCE</scope>
</reference>
<proteinExistence type="predicted"/>
<evidence type="ECO:0000313" key="2">
    <source>
        <dbReference type="EMBL" id="VAW60337.1"/>
    </source>
</evidence>
<dbReference type="EMBL" id="UOFH01000138">
    <property type="protein sequence ID" value="VAW60337.1"/>
    <property type="molecule type" value="Genomic_DNA"/>
</dbReference>
<dbReference type="Gene3D" id="3.10.350.10">
    <property type="entry name" value="LysM domain"/>
    <property type="match status" value="1"/>
</dbReference>
<accession>A0A3B0XBH2</accession>
<dbReference type="CDD" id="cd00118">
    <property type="entry name" value="LysM"/>
    <property type="match status" value="1"/>
</dbReference>
<protein>
    <recommendedName>
        <fullName evidence="1">LysM domain-containing protein</fullName>
    </recommendedName>
</protein>
<evidence type="ECO:0000259" key="1">
    <source>
        <dbReference type="PROSITE" id="PS51782"/>
    </source>
</evidence>
<feature type="domain" description="LysM" evidence="1">
    <location>
        <begin position="170"/>
        <end position="217"/>
    </location>
</feature>
<dbReference type="InterPro" id="IPR045361">
    <property type="entry name" value="CIS_tube_prot_N"/>
</dbReference>
<name>A0A3B0XBH2_9ZZZZ</name>
<dbReference type="AlphaFoldDB" id="A0A3B0XBH2"/>
<dbReference type="PROSITE" id="PS51782">
    <property type="entry name" value="LYSM"/>
    <property type="match status" value="1"/>
</dbReference>
<dbReference type="InterPro" id="IPR018392">
    <property type="entry name" value="LysM"/>
</dbReference>
<organism evidence="2">
    <name type="scientific">hydrothermal vent metagenome</name>
    <dbReference type="NCBI Taxonomy" id="652676"/>
    <lineage>
        <taxon>unclassified sequences</taxon>
        <taxon>metagenomes</taxon>
        <taxon>ecological metagenomes</taxon>
    </lineage>
</organism>
<dbReference type="InterPro" id="IPR036779">
    <property type="entry name" value="LysM_dom_sf"/>
</dbReference>
<gene>
    <name evidence="2" type="ORF">MNBD_GAMMA08-1857</name>
</gene>
<sequence length="225" mass="25804">MSGKLEKMMIEAYKKPDYDFSDSPAATFIVMFNPNTYTQKYQVEYKDRQGQGDTGSPQIFGKVKPQEYTFEFLFDGTGTVMDKIDVNQTIQEFLEVTGKHDGDIHRPLYLKLSWGALLSRCVLKEAEITYTLFKADGFPLRAKVKATFSENVEDTLRVSEERKNSPDLTHVYTVNEGEHLSLLSQRFYGKPSFYLQVAAFNNLKHYRDLQPGQVVLFPPLKELTA</sequence>